<reference evidence="3" key="1">
    <citation type="submission" date="2019-03" db="EMBL/GenBank/DDBJ databases">
        <title>Single cell metagenomics reveals metabolic interactions within the superorganism composed of flagellate Streblomastix strix and complex community of Bacteroidetes bacteria on its surface.</title>
        <authorList>
            <person name="Treitli S.C."/>
            <person name="Kolisko M."/>
            <person name="Husnik F."/>
            <person name="Keeling P."/>
            <person name="Hampl V."/>
        </authorList>
    </citation>
    <scope>NUCLEOTIDE SEQUENCE</scope>
    <source>
        <strain evidence="3">STM</strain>
    </source>
</reference>
<protein>
    <recommendedName>
        <fullName evidence="2">DUF362 domain-containing protein</fullName>
    </recommendedName>
</protein>
<feature type="transmembrane region" description="Helical" evidence="1">
    <location>
        <begin position="89"/>
        <end position="108"/>
    </location>
</feature>
<keyword evidence="1" id="KW-0812">Transmembrane</keyword>
<keyword evidence="1" id="KW-0472">Membrane</keyword>
<organism evidence="3">
    <name type="scientific">termite gut metagenome</name>
    <dbReference type="NCBI Taxonomy" id="433724"/>
    <lineage>
        <taxon>unclassified sequences</taxon>
        <taxon>metagenomes</taxon>
        <taxon>organismal metagenomes</taxon>
    </lineage>
</organism>
<evidence type="ECO:0000313" key="3">
    <source>
        <dbReference type="EMBL" id="KAA6338540.1"/>
    </source>
</evidence>
<dbReference type="EMBL" id="SNRY01000607">
    <property type="protein sequence ID" value="KAA6338540.1"/>
    <property type="molecule type" value="Genomic_DNA"/>
</dbReference>
<sequence>MKNFYWYLKEKSERMGYSSFKGKAIFIIAGLAATAWFLIRVIPKPSRATYPCMQAAAPTMSAFVIYMLSLVGGIKAWNAVKKNWKTRKYWVSAVAFVILICCSGIFIFNKPDVSFARMLQLNNAPLFCYPPNEYAGEAQGIFPGRVVWAHASGAATWKSGQGYWFEDKYNNQADCNWFIDQTLLQLSGTQSQKQAWGKLFSYHNEKNGKTSKGYAKGEKITIKINQNNTYSHSNSEELNASPHIVLALLTSLINEADVSQECITVADPSRHITDFLYNKCIGRFPNVNYMDHTGGEGRLKSDFVDDALHFSQDNGKLARGISTAFAEADYVINMALLKGHEGQGVTLCGKNWYGTTSIHPDWRNNQHNNFDQSRQGKPKYMTFVDYMGHEYLGDKTMLWFIDGLYGSKYVAGAPTGYWTIPPFNNEWACSLFASLDPVAIDAVGLDFLVSQFPDMRDVNYSDMYLIEAALANNAPSGTKYDPEGDGIPLKSLGVFEHWNNPTDKQYSRNLGKSAGIELYYIKK</sequence>
<dbReference type="InterPro" id="IPR007160">
    <property type="entry name" value="DUF362"/>
</dbReference>
<feature type="domain" description="DUF362" evidence="2">
    <location>
        <begin position="311"/>
        <end position="446"/>
    </location>
</feature>
<feature type="transmembrane region" description="Helical" evidence="1">
    <location>
        <begin position="20"/>
        <end position="39"/>
    </location>
</feature>
<evidence type="ECO:0000256" key="1">
    <source>
        <dbReference type="SAM" id="Phobius"/>
    </source>
</evidence>
<evidence type="ECO:0000259" key="2">
    <source>
        <dbReference type="Pfam" id="PF04015"/>
    </source>
</evidence>
<name>A0A5J4RZJ8_9ZZZZ</name>
<feature type="transmembrane region" description="Helical" evidence="1">
    <location>
        <begin position="59"/>
        <end position="77"/>
    </location>
</feature>
<accession>A0A5J4RZJ8</accession>
<gene>
    <name evidence="3" type="ORF">EZS27_013453</name>
</gene>
<comment type="caution">
    <text evidence="3">The sequence shown here is derived from an EMBL/GenBank/DDBJ whole genome shotgun (WGS) entry which is preliminary data.</text>
</comment>
<dbReference type="AlphaFoldDB" id="A0A5J4RZJ8"/>
<proteinExistence type="predicted"/>
<dbReference type="Pfam" id="PF04015">
    <property type="entry name" value="DUF362"/>
    <property type="match status" value="1"/>
</dbReference>
<keyword evidence="1" id="KW-1133">Transmembrane helix</keyword>